<comment type="caution">
    <text evidence="1">The sequence shown here is derived from an EMBL/GenBank/DDBJ whole genome shotgun (WGS) entry which is preliminary data.</text>
</comment>
<name>A0A846ZIZ4_9GAMM</name>
<dbReference type="Proteomes" id="UP000541636">
    <property type="component" value="Unassembled WGS sequence"/>
</dbReference>
<evidence type="ECO:0000313" key="2">
    <source>
        <dbReference type="Proteomes" id="UP000541636"/>
    </source>
</evidence>
<reference evidence="1 2" key="1">
    <citation type="journal article" date="2017" name="Int. J. Syst. Evol. Microbiol.">
        <title>Oleiagrimonas citrea sp. nov., a marine bacterium isolated from tidal flat sediment and emended description of the genus Oleiagrimonas Fang et al. 2015 and Oleiagrimonas soli.</title>
        <authorList>
            <person name="Yang S.H."/>
            <person name="Seo H.S."/>
            <person name="Seong C.N."/>
            <person name="Kwon K.K."/>
        </authorList>
    </citation>
    <scope>NUCLEOTIDE SEQUENCE [LARGE SCALE GENOMIC DNA]</scope>
    <source>
        <strain evidence="1 2">MEBiC09124</strain>
    </source>
</reference>
<proteinExistence type="predicted"/>
<gene>
    <name evidence="1" type="ORF">HF690_01065</name>
</gene>
<dbReference type="EMBL" id="JAAZQD010000001">
    <property type="protein sequence ID" value="NKZ37539.1"/>
    <property type="molecule type" value="Genomic_DNA"/>
</dbReference>
<protein>
    <submittedName>
        <fullName evidence="1">Uncharacterized protein</fullName>
    </submittedName>
</protein>
<keyword evidence="2" id="KW-1185">Reference proteome</keyword>
<accession>A0A846ZIZ4</accession>
<sequence length="408" mass="44507">MATIDGFLFGGRPDSEGCADYGAAIAYSLRTPCQASRSDEIDGWIVESAAGKSTIVARSTQAIGRQEVITAGTECIQRYLDLLSYERFKVSELAGIGDSHVMLYTDSDRRVVEVMVTDDLVLGVSATGVVYDRDGNPKPTPPGPPPVWTPALRFYRLSQASGDLYEAYRNLWLGLEALLSTISAKRVDEGERKWLRRVLAEVGARIDVRPLLPDSRGLADYMLTDQYERMRCYLFHAKPEEGMAAPTLPDPEALVLAYAQLIRIWRDIAHHLVGVRQGGIGVVTYEGFRALLFAPFSSGLGVVYSDARAPAGNEDTLINPGGTARIELENPRYQDGAMPGLVSVSASLPIEAQVSLPELWRFGCEVGSEKKLFCVGRVEGGLGLSGVDQLDVLQVFRLKNASSPKLSF</sequence>
<evidence type="ECO:0000313" key="1">
    <source>
        <dbReference type="EMBL" id="NKZ37539.1"/>
    </source>
</evidence>
<organism evidence="1 2">
    <name type="scientific">Oleiagrimonas citrea</name>
    <dbReference type="NCBI Taxonomy" id="1665687"/>
    <lineage>
        <taxon>Bacteria</taxon>
        <taxon>Pseudomonadati</taxon>
        <taxon>Pseudomonadota</taxon>
        <taxon>Gammaproteobacteria</taxon>
        <taxon>Lysobacterales</taxon>
        <taxon>Rhodanobacteraceae</taxon>
        <taxon>Oleiagrimonas</taxon>
    </lineage>
</organism>
<dbReference type="AlphaFoldDB" id="A0A846ZIZ4"/>
<dbReference type="RefSeq" id="WP_168608147.1">
    <property type="nucleotide sequence ID" value="NZ_JAAZQD010000001.1"/>
</dbReference>